<evidence type="ECO:0000256" key="3">
    <source>
        <dbReference type="ARBA" id="ARBA00022786"/>
    </source>
</evidence>
<dbReference type="NCBIfam" id="NF047832">
    <property type="entry name" value="caspase_w_EACC1"/>
    <property type="match status" value="1"/>
</dbReference>
<evidence type="ECO:0000256" key="6">
    <source>
        <dbReference type="SAM" id="Phobius"/>
    </source>
</evidence>
<dbReference type="PROSITE" id="PS50294">
    <property type="entry name" value="WD_REPEATS_REGION"/>
    <property type="match status" value="2"/>
</dbReference>
<keyword evidence="9" id="KW-1185">Reference proteome</keyword>
<dbReference type="InterPro" id="IPR018247">
    <property type="entry name" value="EF_Hand_1_Ca_BS"/>
</dbReference>
<feature type="transmembrane region" description="Helical" evidence="6">
    <location>
        <begin position="472"/>
        <end position="493"/>
    </location>
</feature>
<dbReference type="Pfam" id="PF00656">
    <property type="entry name" value="Peptidase_C14"/>
    <property type="match status" value="1"/>
</dbReference>
<evidence type="ECO:0000259" key="7">
    <source>
        <dbReference type="Pfam" id="PF00656"/>
    </source>
</evidence>
<dbReference type="PANTHER" id="PTHR15622">
    <property type="entry name" value="WD40 REPEAT PROTEIN"/>
    <property type="match status" value="1"/>
</dbReference>
<feature type="repeat" description="WD" evidence="4">
    <location>
        <begin position="670"/>
        <end position="702"/>
    </location>
</feature>
<evidence type="ECO:0000313" key="9">
    <source>
        <dbReference type="Proteomes" id="UP000323454"/>
    </source>
</evidence>
<dbReference type="InterPro" id="IPR011600">
    <property type="entry name" value="Pept_C14_caspase"/>
</dbReference>
<organism evidence="8 9">
    <name type="scientific">Solihabitans fulvus</name>
    <dbReference type="NCBI Taxonomy" id="1892852"/>
    <lineage>
        <taxon>Bacteria</taxon>
        <taxon>Bacillati</taxon>
        <taxon>Actinomycetota</taxon>
        <taxon>Actinomycetes</taxon>
        <taxon>Pseudonocardiales</taxon>
        <taxon>Pseudonocardiaceae</taxon>
        <taxon>Solihabitans</taxon>
    </lineage>
</organism>
<dbReference type="PROSITE" id="PS50082">
    <property type="entry name" value="WD_REPEATS_2"/>
    <property type="match status" value="4"/>
</dbReference>
<dbReference type="GO" id="GO:0004197">
    <property type="term" value="F:cysteine-type endopeptidase activity"/>
    <property type="evidence" value="ECO:0007669"/>
    <property type="project" value="InterPro"/>
</dbReference>
<keyword evidence="6" id="KW-0812">Transmembrane</keyword>
<accession>A0A5B2WM97</accession>
<dbReference type="EMBL" id="VUOB01000085">
    <property type="protein sequence ID" value="KAA2251167.1"/>
    <property type="molecule type" value="Genomic_DNA"/>
</dbReference>
<feature type="transmembrane region" description="Helical" evidence="6">
    <location>
        <begin position="441"/>
        <end position="460"/>
    </location>
</feature>
<dbReference type="AlphaFoldDB" id="A0A5B2WM97"/>
<keyword evidence="6" id="KW-0472">Membrane</keyword>
<feature type="compositionally biased region" description="Basic and acidic residues" evidence="5">
    <location>
        <begin position="326"/>
        <end position="339"/>
    </location>
</feature>
<feature type="region of interest" description="Disordered" evidence="5">
    <location>
        <begin position="317"/>
        <end position="339"/>
    </location>
</feature>
<feature type="compositionally biased region" description="Low complexity" evidence="5">
    <location>
        <begin position="365"/>
        <end position="380"/>
    </location>
</feature>
<evidence type="ECO:0000256" key="4">
    <source>
        <dbReference type="PROSITE-ProRule" id="PRU00221"/>
    </source>
</evidence>
<name>A0A5B2WM97_9PSEU</name>
<feature type="repeat" description="WD" evidence="4">
    <location>
        <begin position="629"/>
        <end position="660"/>
    </location>
</feature>
<feature type="repeat" description="WD" evidence="4">
    <location>
        <begin position="754"/>
        <end position="791"/>
    </location>
</feature>
<evidence type="ECO:0000256" key="5">
    <source>
        <dbReference type="SAM" id="MobiDB-lite"/>
    </source>
</evidence>
<dbReference type="InterPro" id="IPR001680">
    <property type="entry name" value="WD40_rpt"/>
</dbReference>
<evidence type="ECO:0000313" key="8">
    <source>
        <dbReference type="EMBL" id="KAA2251167.1"/>
    </source>
</evidence>
<protein>
    <recommendedName>
        <fullName evidence="7">Peptidase C14 caspase domain-containing protein</fullName>
    </recommendedName>
</protein>
<dbReference type="OrthoDB" id="491589at2"/>
<keyword evidence="3" id="KW-0833">Ubl conjugation pathway</keyword>
<dbReference type="Gene3D" id="2.130.10.10">
    <property type="entry name" value="YVTN repeat-like/Quinoprotein amine dehydrogenase"/>
    <property type="match status" value="2"/>
</dbReference>
<keyword evidence="1 4" id="KW-0853">WD repeat</keyword>
<dbReference type="Gene3D" id="3.40.50.1460">
    <property type="match status" value="1"/>
</dbReference>
<feature type="region of interest" description="Disordered" evidence="5">
    <location>
        <begin position="355"/>
        <end position="382"/>
    </location>
</feature>
<feature type="repeat" description="WD" evidence="4">
    <location>
        <begin position="712"/>
        <end position="744"/>
    </location>
</feature>
<dbReference type="InterPro" id="IPR015943">
    <property type="entry name" value="WD40/YVTN_repeat-like_dom_sf"/>
</dbReference>
<sequence length="804" mass="85857">MAGTRTALLIVTDTYQDTTFSQLRAPQADAEALAAVLRDPEIGDYSVEVLTNTPAHEVKVRVNRLFSTAHRDDLILLYVSGHGVKDEAGRLYLVSTDTERQLLAATGMSAEFVRELIDASDARKVVVWLDCCYAGAFPAGRIPKAEGSVDVLAQLRPHAGRGCAVMTASTAIQFAYETRGTEVRGAADPSVFTDAIVTGLRTGEADLNADGEIDAAELYSYVHDAVRTSTPAQTPTRNDQVTGELYIARSARGLRLDPRLPAEIRQMLRSSYRKARISAVHVLAELAHGGDGVAKVTLVQLSTGSDADVAREAEQILHPATSAEEPSERPETKAGTRDQAETIRAWAYAQTISALARSQERHGSSHSPIPQQPPVQQGPSDLQEVLTASGLWVPRQDDPPPPRLPAKQVVPGVAAVSPPTTPAHLTPPPVSGSRMSLRDTLLNPILFLTVTALAVVGAVLDALGAISGTPLWLVMMIGSSTIAIAILVQRFFFFRRLRLDTSVTLARTIISTRSATFSPDGSTLIYLDYQVTRWATDTWTRSGELHSGGYMVGMALSADGALLATVRGKGGVKIWRTDGGRKPIASITDQVRRTSAAAFSPGGTELAITGPAHSIQLRDVASGALLGELTEHDREVRSLAFSPDGATLASSDGSTMMLWDTATWRVRPGLTGDGIRANSLAFSPDGGILASAGWEKAVTVWSTVDLSPLTRLVGHTGYVNHLVFSPDGSRLATAGADKTIRLWNTGDWSCARVLVGHRKQVTSVAFSPDGNLLASTSHDGTVRLWSLEESKGDGERAERPKLGS</sequence>
<feature type="domain" description="Peptidase C14 caspase" evidence="7">
    <location>
        <begin position="5"/>
        <end position="245"/>
    </location>
</feature>
<dbReference type="PANTHER" id="PTHR15622:SF2">
    <property type="entry name" value="U4_U6 SMALL NUCLEAR RIBONUCLEOPROTEIN PRP4"/>
    <property type="match status" value="1"/>
</dbReference>
<dbReference type="InterPro" id="IPR036322">
    <property type="entry name" value="WD40_repeat_dom_sf"/>
</dbReference>
<proteinExistence type="predicted"/>
<dbReference type="PROSITE" id="PS00018">
    <property type="entry name" value="EF_HAND_1"/>
    <property type="match status" value="1"/>
</dbReference>
<reference evidence="8 9" key="2">
    <citation type="submission" date="2019-09" db="EMBL/GenBank/DDBJ databases">
        <authorList>
            <person name="Jin C."/>
        </authorList>
    </citation>
    <scope>NUCLEOTIDE SEQUENCE [LARGE SCALE GENOMIC DNA]</scope>
    <source>
        <strain evidence="8 9">AN110305</strain>
    </source>
</reference>
<gene>
    <name evidence="8" type="ORF">F0L68_37705</name>
</gene>
<dbReference type="GO" id="GO:0006508">
    <property type="term" value="P:proteolysis"/>
    <property type="evidence" value="ECO:0007669"/>
    <property type="project" value="InterPro"/>
</dbReference>
<dbReference type="RefSeq" id="WP_149854706.1">
    <property type="nucleotide sequence ID" value="NZ_VUOB01000085.1"/>
</dbReference>
<dbReference type="Pfam" id="PF00400">
    <property type="entry name" value="WD40"/>
    <property type="match status" value="4"/>
</dbReference>
<reference evidence="8 9" key="1">
    <citation type="submission" date="2019-09" db="EMBL/GenBank/DDBJ databases">
        <title>Goodfellowia gen. nov., a new genus of the Pseudonocardineae related to Actinoalloteichus, containing Goodfellowia coeruleoviolacea gen. nov., comb. nov. gen. nov., comb. nov.</title>
        <authorList>
            <person name="Labeda D."/>
        </authorList>
    </citation>
    <scope>NUCLEOTIDE SEQUENCE [LARGE SCALE GENOMIC DNA]</scope>
    <source>
        <strain evidence="8 9">AN110305</strain>
    </source>
</reference>
<dbReference type="SMART" id="SM00320">
    <property type="entry name" value="WD40"/>
    <property type="match status" value="6"/>
</dbReference>
<evidence type="ECO:0000256" key="1">
    <source>
        <dbReference type="ARBA" id="ARBA00022574"/>
    </source>
</evidence>
<dbReference type="GO" id="GO:0000209">
    <property type="term" value="P:protein polyubiquitination"/>
    <property type="evidence" value="ECO:0007669"/>
    <property type="project" value="TreeGrafter"/>
</dbReference>
<dbReference type="SUPFAM" id="SSF50978">
    <property type="entry name" value="WD40 repeat-like"/>
    <property type="match status" value="1"/>
</dbReference>
<dbReference type="CDD" id="cd00200">
    <property type="entry name" value="WD40"/>
    <property type="match status" value="1"/>
</dbReference>
<dbReference type="InterPro" id="IPR020472">
    <property type="entry name" value="WD40_PAC1"/>
</dbReference>
<evidence type="ECO:0000256" key="2">
    <source>
        <dbReference type="ARBA" id="ARBA00022737"/>
    </source>
</evidence>
<keyword evidence="2" id="KW-0677">Repeat</keyword>
<keyword evidence="6" id="KW-1133">Transmembrane helix</keyword>
<dbReference type="PRINTS" id="PR00320">
    <property type="entry name" value="GPROTEINBRPT"/>
</dbReference>
<dbReference type="Proteomes" id="UP000323454">
    <property type="component" value="Unassembled WGS sequence"/>
</dbReference>
<dbReference type="InterPro" id="IPR051983">
    <property type="entry name" value="WSB_SOCS-box_domain"/>
</dbReference>
<comment type="caution">
    <text evidence="8">The sequence shown here is derived from an EMBL/GenBank/DDBJ whole genome shotgun (WGS) entry which is preliminary data.</text>
</comment>